<keyword evidence="4 7" id="KW-0812">Transmembrane</keyword>
<evidence type="ECO:0000256" key="4">
    <source>
        <dbReference type="ARBA" id="ARBA00022692"/>
    </source>
</evidence>
<feature type="domain" description="VTT" evidence="8">
    <location>
        <begin position="36"/>
        <end position="106"/>
    </location>
</feature>
<evidence type="ECO:0000256" key="6">
    <source>
        <dbReference type="ARBA" id="ARBA00023136"/>
    </source>
</evidence>
<gene>
    <name evidence="9" type="ORF">CTZ28_16370</name>
</gene>
<comment type="caution">
    <text evidence="9">The sequence shown here is derived from an EMBL/GenBank/DDBJ whole genome shotgun (WGS) entry which is preliminary data.</text>
</comment>
<evidence type="ECO:0000256" key="7">
    <source>
        <dbReference type="RuleBase" id="RU367016"/>
    </source>
</evidence>
<evidence type="ECO:0000256" key="5">
    <source>
        <dbReference type="ARBA" id="ARBA00022989"/>
    </source>
</evidence>
<evidence type="ECO:0000256" key="3">
    <source>
        <dbReference type="ARBA" id="ARBA00022475"/>
    </source>
</evidence>
<feature type="transmembrane region" description="Helical" evidence="7">
    <location>
        <begin position="86"/>
        <end position="104"/>
    </location>
</feature>
<dbReference type="Proteomes" id="UP000270471">
    <property type="component" value="Unassembled WGS sequence"/>
</dbReference>
<comment type="similarity">
    <text evidence="2 7">Belongs to the DedA family.</text>
</comment>
<organism evidence="9 10">
    <name type="scientific">Streptomyces shenzhenensis</name>
    <dbReference type="NCBI Taxonomy" id="943815"/>
    <lineage>
        <taxon>Bacteria</taxon>
        <taxon>Bacillati</taxon>
        <taxon>Actinomycetota</taxon>
        <taxon>Actinomycetes</taxon>
        <taxon>Kitasatosporales</taxon>
        <taxon>Streptomycetaceae</taxon>
        <taxon>Streptomyces</taxon>
    </lineage>
</organism>
<name>A0A3M0I8S6_9ACTN</name>
<protein>
    <recommendedName>
        <fullName evidence="8">VTT domain-containing protein</fullName>
    </recommendedName>
</protein>
<accession>A0A3M0I8S6</accession>
<feature type="transmembrane region" description="Helical" evidence="7">
    <location>
        <begin position="116"/>
        <end position="136"/>
    </location>
</feature>
<keyword evidence="5 7" id="KW-1133">Transmembrane helix</keyword>
<dbReference type="Pfam" id="PF09335">
    <property type="entry name" value="VTT_dom"/>
    <property type="match status" value="1"/>
</dbReference>
<comment type="subcellular location">
    <subcellularLocation>
        <location evidence="1 7">Cell membrane</location>
        <topology evidence="1 7">Multi-pass membrane protein</topology>
    </subcellularLocation>
</comment>
<comment type="caution">
    <text evidence="7">Lacks conserved residue(s) required for the propagation of feature annotation.</text>
</comment>
<dbReference type="PANTHER" id="PTHR30353">
    <property type="entry name" value="INNER MEMBRANE PROTEIN DEDA-RELATED"/>
    <property type="match status" value="1"/>
</dbReference>
<dbReference type="OrthoDB" id="4339158at2"/>
<dbReference type="AlphaFoldDB" id="A0A3M0I8S6"/>
<sequence>MCSHRGTTAMQTPELLAAAEHVPSWGTRCIPAGRRIRRRFLRLLRKAAARTHRHGLAALILMRFLPGGRATGAVAAGLSEIPAARYAAAAVLAEAAWTGLYVSIGYGGGSAAPHPFGAVCLALSVGCAVGFAGLLLRRPA</sequence>
<dbReference type="InterPro" id="IPR032816">
    <property type="entry name" value="VTT_dom"/>
</dbReference>
<evidence type="ECO:0000256" key="1">
    <source>
        <dbReference type="ARBA" id="ARBA00004651"/>
    </source>
</evidence>
<keyword evidence="6 7" id="KW-0472">Membrane</keyword>
<evidence type="ECO:0000313" key="9">
    <source>
        <dbReference type="EMBL" id="RMB84738.1"/>
    </source>
</evidence>
<reference evidence="9 10" key="1">
    <citation type="submission" date="2017-11" db="EMBL/GenBank/DDBJ databases">
        <title>Draft genome of actinobacteria isolated from guarana (Paullinia cupana (Mart.) Ducke.</title>
        <authorList>
            <person name="Siqueira K.A."/>
            <person name="Liotti R.G."/>
            <person name="Mendes T.A.O."/>
            <person name="Soares M.A."/>
        </authorList>
    </citation>
    <scope>NUCLEOTIDE SEQUENCE [LARGE SCALE GENOMIC DNA]</scope>
    <source>
        <strain evidence="9 10">193</strain>
    </source>
</reference>
<evidence type="ECO:0000313" key="10">
    <source>
        <dbReference type="Proteomes" id="UP000270471"/>
    </source>
</evidence>
<dbReference type="GO" id="GO:0005886">
    <property type="term" value="C:plasma membrane"/>
    <property type="evidence" value="ECO:0007669"/>
    <property type="project" value="UniProtKB-SubCell"/>
</dbReference>
<proteinExistence type="inferred from homology"/>
<evidence type="ECO:0000259" key="8">
    <source>
        <dbReference type="Pfam" id="PF09335"/>
    </source>
</evidence>
<keyword evidence="10" id="KW-1185">Reference proteome</keyword>
<keyword evidence="3 7" id="KW-1003">Cell membrane</keyword>
<evidence type="ECO:0000256" key="2">
    <source>
        <dbReference type="ARBA" id="ARBA00010792"/>
    </source>
</evidence>
<dbReference type="InterPro" id="IPR032818">
    <property type="entry name" value="DedA-like"/>
</dbReference>
<dbReference type="EMBL" id="PENI01000009">
    <property type="protein sequence ID" value="RMB84738.1"/>
    <property type="molecule type" value="Genomic_DNA"/>
</dbReference>
<dbReference type="PANTHER" id="PTHR30353:SF0">
    <property type="entry name" value="TRANSMEMBRANE PROTEIN"/>
    <property type="match status" value="1"/>
</dbReference>